<dbReference type="Gene3D" id="1.10.340.30">
    <property type="entry name" value="Hypothetical protein, domain 2"/>
    <property type="match status" value="1"/>
</dbReference>
<evidence type="ECO:0000313" key="4">
    <source>
        <dbReference type="EMBL" id="SES43408.1"/>
    </source>
</evidence>
<feature type="compositionally biased region" description="Low complexity" evidence="3">
    <location>
        <begin position="1"/>
        <end position="17"/>
    </location>
</feature>
<dbReference type="InterPro" id="IPR051912">
    <property type="entry name" value="Alkylbase_DNA_Glycosylase/TA"/>
</dbReference>
<dbReference type="GO" id="GO:0006285">
    <property type="term" value="P:base-excision repair, AP site formation"/>
    <property type="evidence" value="ECO:0007669"/>
    <property type="project" value="TreeGrafter"/>
</dbReference>
<gene>
    <name evidence="4" type="ORF">SAMN05216199_3616</name>
</gene>
<sequence>MSPTSRPAADAASAETAPARERVWRPRRPVSLGAILTIFRRGSGDPTFQSDRGQGWWLGLPTTLGPATLHLHARPADDEVVARAWGPGAEWVLEQMPALLGDGDDADGFVAHHPRVAQAKVRYAGWHVPRSGLVLHALMPAVIEQKVTGQEAFSGQRVLVRRFGQPAPGPGAARGLWVPPDAKAWASIPSWEWLRASVDGARSGTAVRAAQRAGRLEEAASLDLAEAHRRMRSVAGIGVWTAAEVAQRALGDPDSVSFGDYHVAKNITWALTGEALDDDACAELLEPYAGHRYRVQRLLELEGAMRPRRGPRMAPRRHLPTRR</sequence>
<dbReference type="GO" id="GO:0006307">
    <property type="term" value="P:DNA alkylation repair"/>
    <property type="evidence" value="ECO:0007669"/>
    <property type="project" value="TreeGrafter"/>
</dbReference>
<keyword evidence="1" id="KW-0227">DNA damage</keyword>
<protein>
    <submittedName>
        <fullName evidence="4">3-methyladenine DNA glycosylase/8-oxoguanine DNA glycosylase</fullName>
    </submittedName>
</protein>
<evidence type="ECO:0000256" key="2">
    <source>
        <dbReference type="ARBA" id="ARBA00023204"/>
    </source>
</evidence>
<dbReference type="AlphaFoldDB" id="A0A1H9XB35"/>
<keyword evidence="5" id="KW-1185">Reference proteome</keyword>
<dbReference type="GO" id="GO:0032993">
    <property type="term" value="C:protein-DNA complex"/>
    <property type="evidence" value="ECO:0007669"/>
    <property type="project" value="TreeGrafter"/>
</dbReference>
<evidence type="ECO:0000256" key="1">
    <source>
        <dbReference type="ARBA" id="ARBA00022763"/>
    </source>
</evidence>
<dbReference type="SUPFAM" id="SSF48150">
    <property type="entry name" value="DNA-glycosylase"/>
    <property type="match status" value="1"/>
</dbReference>
<organism evidence="4 5">
    <name type="scientific">Pedococcus cremeus</name>
    <dbReference type="NCBI Taxonomy" id="587636"/>
    <lineage>
        <taxon>Bacteria</taxon>
        <taxon>Bacillati</taxon>
        <taxon>Actinomycetota</taxon>
        <taxon>Actinomycetes</taxon>
        <taxon>Micrococcales</taxon>
        <taxon>Intrasporangiaceae</taxon>
        <taxon>Pedococcus</taxon>
    </lineage>
</organism>
<dbReference type="EMBL" id="FOHB01000007">
    <property type="protein sequence ID" value="SES43408.1"/>
    <property type="molecule type" value="Genomic_DNA"/>
</dbReference>
<reference evidence="5" key="1">
    <citation type="submission" date="2016-10" db="EMBL/GenBank/DDBJ databases">
        <authorList>
            <person name="Varghese N."/>
            <person name="Submissions S."/>
        </authorList>
    </citation>
    <scope>NUCLEOTIDE SEQUENCE [LARGE SCALE GENOMIC DNA]</scope>
    <source>
        <strain evidence="5">CGMCC 1.6963</strain>
    </source>
</reference>
<dbReference type="STRING" id="587636.SAMN05216199_3616"/>
<accession>A0A1H9XB35</accession>
<name>A0A1H9XB35_9MICO</name>
<dbReference type="InterPro" id="IPR011257">
    <property type="entry name" value="DNA_glycosylase"/>
</dbReference>
<dbReference type="GO" id="GO:0005737">
    <property type="term" value="C:cytoplasm"/>
    <property type="evidence" value="ECO:0007669"/>
    <property type="project" value="TreeGrafter"/>
</dbReference>
<feature type="region of interest" description="Disordered" evidence="3">
    <location>
        <begin position="1"/>
        <end position="24"/>
    </location>
</feature>
<dbReference type="RefSeq" id="WP_245735884.1">
    <property type="nucleotide sequence ID" value="NZ_FOHB01000007.1"/>
</dbReference>
<dbReference type="Proteomes" id="UP000199019">
    <property type="component" value="Unassembled WGS sequence"/>
</dbReference>
<dbReference type="PANTHER" id="PTHR43003">
    <property type="entry name" value="DNA-3-METHYLADENINE GLYCOSYLASE"/>
    <property type="match status" value="1"/>
</dbReference>
<dbReference type="GO" id="GO:0008725">
    <property type="term" value="F:DNA-3-methyladenine glycosylase activity"/>
    <property type="evidence" value="ECO:0007669"/>
    <property type="project" value="TreeGrafter"/>
</dbReference>
<dbReference type="GO" id="GO:0043916">
    <property type="term" value="F:DNA-7-methylguanine glycosylase activity"/>
    <property type="evidence" value="ECO:0007669"/>
    <property type="project" value="TreeGrafter"/>
</dbReference>
<dbReference type="PANTHER" id="PTHR43003:SF6">
    <property type="entry name" value="DNA GLYCOSYLASE"/>
    <property type="match status" value="1"/>
</dbReference>
<keyword evidence="2" id="KW-0234">DNA repair</keyword>
<dbReference type="GO" id="GO:0032131">
    <property type="term" value="F:alkylated DNA binding"/>
    <property type="evidence" value="ECO:0007669"/>
    <property type="project" value="TreeGrafter"/>
</dbReference>
<evidence type="ECO:0000313" key="5">
    <source>
        <dbReference type="Proteomes" id="UP000199019"/>
    </source>
</evidence>
<proteinExistence type="predicted"/>
<evidence type="ECO:0000256" key="3">
    <source>
        <dbReference type="SAM" id="MobiDB-lite"/>
    </source>
</evidence>